<protein>
    <recommendedName>
        <fullName evidence="5">Transport permease protein</fullName>
    </recommendedName>
</protein>
<comment type="subcellular location">
    <subcellularLocation>
        <location evidence="5">Cell membrane</location>
        <topology evidence="5">Multi-pass membrane protein</topology>
    </subcellularLocation>
    <subcellularLocation>
        <location evidence="1">Membrane</location>
        <topology evidence="1">Multi-pass membrane protein</topology>
    </subcellularLocation>
</comment>
<keyword evidence="5" id="KW-0813">Transport</keyword>
<keyword evidence="2 5" id="KW-0812">Transmembrane</keyword>
<evidence type="ECO:0000313" key="8">
    <source>
        <dbReference type="Proteomes" id="UP000000417"/>
    </source>
</evidence>
<dbReference type="EMBL" id="AP006840">
    <property type="protein sequence ID" value="BAD41059.1"/>
    <property type="molecule type" value="Genomic_DNA"/>
</dbReference>
<evidence type="ECO:0000259" key="6">
    <source>
        <dbReference type="PROSITE" id="PS51012"/>
    </source>
</evidence>
<evidence type="ECO:0000313" key="7">
    <source>
        <dbReference type="EMBL" id="BAD41059.1"/>
    </source>
</evidence>
<dbReference type="GO" id="GO:0043190">
    <property type="term" value="C:ATP-binding cassette (ABC) transporter complex"/>
    <property type="evidence" value="ECO:0007669"/>
    <property type="project" value="InterPro"/>
</dbReference>
<dbReference type="InterPro" id="IPR047817">
    <property type="entry name" value="ABC2_TM_bact-type"/>
</dbReference>
<keyword evidence="8" id="KW-1185">Reference proteome</keyword>
<keyword evidence="4 5" id="KW-0472">Membrane</keyword>
<dbReference type="GO" id="GO:0140359">
    <property type="term" value="F:ABC-type transporter activity"/>
    <property type="evidence" value="ECO:0007669"/>
    <property type="project" value="InterPro"/>
</dbReference>
<dbReference type="RefSeq" id="WP_011196199.1">
    <property type="nucleotide sequence ID" value="NC_006177.1"/>
</dbReference>
<dbReference type="HOGENOM" id="CLU_039483_4_2_9"/>
<evidence type="ECO:0000256" key="5">
    <source>
        <dbReference type="RuleBase" id="RU361157"/>
    </source>
</evidence>
<dbReference type="PIRSF" id="PIRSF006648">
    <property type="entry name" value="DrrB"/>
    <property type="match status" value="1"/>
</dbReference>
<gene>
    <name evidence="7" type="ordered locus">STH2074</name>
</gene>
<sequence>MWIVFRGLLSGALRDRISLFYALIFPAAALAVLAYFFEDPGYRRHLLVGVTALGGFFFTMSGTGFEVMRQRQRGVYKLLRATPFPTGAFVSALTAARGLIALVCALFVYVGGALFLGAGIAPAGLLLMLPALALGTVCFTALGFILGNLGNTETQVAGINNLFVLPMTCASPVFYSLEGAPRWVQLLSEAMPLRHLVAALQAAAAVDPVAMIRPLAILCGFTAAILLVAVATFRWDPDARLMRRA</sequence>
<evidence type="ECO:0000256" key="3">
    <source>
        <dbReference type="ARBA" id="ARBA00022989"/>
    </source>
</evidence>
<dbReference type="InterPro" id="IPR013525">
    <property type="entry name" value="ABC2_TM"/>
</dbReference>
<evidence type="ECO:0000256" key="1">
    <source>
        <dbReference type="ARBA" id="ARBA00004141"/>
    </source>
</evidence>
<dbReference type="eggNOG" id="COG0842">
    <property type="taxonomic scope" value="Bacteria"/>
</dbReference>
<dbReference type="PANTHER" id="PTHR43027">
    <property type="entry name" value="DOXORUBICIN RESISTANCE ABC TRANSPORTER PERMEASE PROTEIN DRRC-RELATED"/>
    <property type="match status" value="1"/>
</dbReference>
<dbReference type="Proteomes" id="UP000000417">
    <property type="component" value="Chromosome"/>
</dbReference>
<name>Q67MN4_SYMTH</name>
<dbReference type="PROSITE" id="PS51012">
    <property type="entry name" value="ABC_TM2"/>
    <property type="match status" value="1"/>
</dbReference>
<dbReference type="InterPro" id="IPR052902">
    <property type="entry name" value="ABC-2_transporter"/>
</dbReference>
<feature type="transmembrane region" description="Helical" evidence="5">
    <location>
        <begin position="215"/>
        <end position="235"/>
    </location>
</feature>
<feature type="transmembrane region" description="Helical" evidence="5">
    <location>
        <begin position="20"/>
        <end position="37"/>
    </location>
</feature>
<keyword evidence="3 5" id="KW-1133">Transmembrane helix</keyword>
<feature type="transmembrane region" description="Helical" evidence="5">
    <location>
        <begin position="158"/>
        <end position="177"/>
    </location>
</feature>
<feature type="transmembrane region" description="Helical" evidence="5">
    <location>
        <begin position="89"/>
        <end position="117"/>
    </location>
</feature>
<keyword evidence="5" id="KW-1003">Cell membrane</keyword>
<organism evidence="7 8">
    <name type="scientific">Symbiobacterium thermophilum (strain DSM 24528 / JCM 14929 / IAM 14863 / T)</name>
    <dbReference type="NCBI Taxonomy" id="292459"/>
    <lineage>
        <taxon>Bacteria</taxon>
        <taxon>Bacillati</taxon>
        <taxon>Bacillota</taxon>
        <taxon>Clostridia</taxon>
        <taxon>Eubacteriales</taxon>
        <taxon>Symbiobacteriaceae</taxon>
        <taxon>Symbiobacterium</taxon>
    </lineage>
</organism>
<evidence type="ECO:0000256" key="4">
    <source>
        <dbReference type="ARBA" id="ARBA00023136"/>
    </source>
</evidence>
<dbReference type="InterPro" id="IPR000412">
    <property type="entry name" value="ABC_2_transport"/>
</dbReference>
<feature type="transmembrane region" description="Helical" evidence="5">
    <location>
        <begin position="123"/>
        <end position="146"/>
    </location>
</feature>
<dbReference type="STRING" id="292459.STH2074"/>
<dbReference type="AlphaFoldDB" id="Q67MN4"/>
<dbReference type="KEGG" id="sth:STH2074"/>
<reference evidence="7 8" key="1">
    <citation type="journal article" date="2004" name="Nucleic Acids Res.">
        <title>Genome sequence of Symbiobacterium thermophilum, an uncultivable bacterium that depends on microbial commensalism.</title>
        <authorList>
            <person name="Ueda K."/>
            <person name="Yamashita A."/>
            <person name="Ishikawa J."/>
            <person name="Shimada M."/>
            <person name="Watsuji T."/>
            <person name="Morimura K."/>
            <person name="Ikeda H."/>
            <person name="Hattori M."/>
            <person name="Beppu T."/>
        </authorList>
    </citation>
    <scope>NUCLEOTIDE SEQUENCE [LARGE SCALE GENOMIC DNA]</scope>
    <source>
        <strain evidence="8">T / IAM 14863</strain>
    </source>
</reference>
<evidence type="ECO:0000256" key="2">
    <source>
        <dbReference type="ARBA" id="ARBA00022692"/>
    </source>
</evidence>
<accession>Q67MN4</accession>
<dbReference type="OrthoDB" id="9774758at2"/>
<dbReference type="Pfam" id="PF01061">
    <property type="entry name" value="ABC2_membrane"/>
    <property type="match status" value="1"/>
</dbReference>
<feature type="transmembrane region" description="Helical" evidence="5">
    <location>
        <begin position="49"/>
        <end position="68"/>
    </location>
</feature>
<feature type="domain" description="ABC transmembrane type-2" evidence="6">
    <location>
        <begin position="6"/>
        <end position="236"/>
    </location>
</feature>
<comment type="similarity">
    <text evidence="5">Belongs to the ABC-2 integral membrane protein family.</text>
</comment>
<proteinExistence type="inferred from homology"/>
<dbReference type="PANTHER" id="PTHR43027:SF1">
    <property type="entry name" value="DOXORUBICIN RESISTANCE ABC TRANSPORTER PERMEASE PROTEIN DRRC-RELATED"/>
    <property type="match status" value="1"/>
</dbReference>